<dbReference type="FunFam" id="3.40.50.300:FF:000731">
    <property type="entry name" value="Fanconi anemia group J protein homolog"/>
    <property type="match status" value="1"/>
</dbReference>
<evidence type="ECO:0000256" key="1">
    <source>
        <dbReference type="ARBA" id="ARBA00001966"/>
    </source>
</evidence>
<dbReference type="GO" id="GO:0003677">
    <property type="term" value="F:DNA binding"/>
    <property type="evidence" value="ECO:0007669"/>
    <property type="project" value="InterPro"/>
</dbReference>
<dbReference type="PANTHER" id="PTHR11472:SF47">
    <property type="entry name" value="FANCONI ANEMIA GROUP J PROTEIN"/>
    <property type="match status" value="1"/>
</dbReference>
<dbReference type="Pfam" id="PF06733">
    <property type="entry name" value="DEAD_2"/>
    <property type="match status" value="1"/>
</dbReference>
<dbReference type="EMBL" id="FN649760">
    <property type="protein sequence ID" value="CBJ29700.1"/>
    <property type="molecule type" value="Genomic_DNA"/>
</dbReference>
<feature type="region of interest" description="Disordered" evidence="17">
    <location>
        <begin position="1000"/>
        <end position="1061"/>
    </location>
</feature>
<dbReference type="PROSITE" id="PS51193">
    <property type="entry name" value="HELICASE_ATP_BIND_2"/>
    <property type="match status" value="1"/>
</dbReference>
<accession>D7FLD2</accession>
<reference evidence="19 20" key="1">
    <citation type="journal article" date="2010" name="Nature">
        <title>The Ectocarpus genome and the independent evolution of multicellularity in brown algae.</title>
        <authorList>
            <person name="Cock J.M."/>
            <person name="Sterck L."/>
            <person name="Rouze P."/>
            <person name="Scornet D."/>
            <person name="Allen A.E."/>
            <person name="Amoutzias G."/>
            <person name="Anthouard V."/>
            <person name="Artiguenave F."/>
            <person name="Aury J.M."/>
            <person name="Badger J.H."/>
            <person name="Beszteri B."/>
            <person name="Billiau K."/>
            <person name="Bonnet E."/>
            <person name="Bothwell J.H."/>
            <person name="Bowler C."/>
            <person name="Boyen C."/>
            <person name="Brownlee C."/>
            <person name="Carrano C.J."/>
            <person name="Charrier B."/>
            <person name="Cho G.Y."/>
            <person name="Coelho S.M."/>
            <person name="Collen J."/>
            <person name="Corre E."/>
            <person name="Da Silva C."/>
            <person name="Delage L."/>
            <person name="Delaroque N."/>
            <person name="Dittami S.M."/>
            <person name="Doulbeau S."/>
            <person name="Elias M."/>
            <person name="Farnham G."/>
            <person name="Gachon C.M."/>
            <person name="Gschloessl B."/>
            <person name="Heesch S."/>
            <person name="Jabbari K."/>
            <person name="Jubin C."/>
            <person name="Kawai H."/>
            <person name="Kimura K."/>
            <person name="Kloareg B."/>
            <person name="Kupper F.C."/>
            <person name="Lang D."/>
            <person name="Le Bail A."/>
            <person name="Leblanc C."/>
            <person name="Lerouge P."/>
            <person name="Lohr M."/>
            <person name="Lopez P.J."/>
            <person name="Martens C."/>
            <person name="Maumus F."/>
            <person name="Michel G."/>
            <person name="Miranda-Saavedra D."/>
            <person name="Morales J."/>
            <person name="Moreau H."/>
            <person name="Motomura T."/>
            <person name="Nagasato C."/>
            <person name="Napoli C.A."/>
            <person name="Nelson D.R."/>
            <person name="Nyvall-Collen P."/>
            <person name="Peters A.F."/>
            <person name="Pommier C."/>
            <person name="Potin P."/>
            <person name="Poulain J."/>
            <person name="Quesneville H."/>
            <person name="Read B."/>
            <person name="Rensing S.A."/>
            <person name="Ritter A."/>
            <person name="Rousvoal S."/>
            <person name="Samanta M."/>
            <person name="Samson G."/>
            <person name="Schroeder D.C."/>
            <person name="Segurens B."/>
            <person name="Strittmatter M."/>
            <person name="Tonon T."/>
            <person name="Tregear J.W."/>
            <person name="Valentin K."/>
            <person name="von Dassow P."/>
            <person name="Yamagishi T."/>
            <person name="Van de Peer Y."/>
            <person name="Wincker P."/>
        </authorList>
    </citation>
    <scope>NUCLEOTIDE SEQUENCE [LARGE SCALE GENOMIC DNA]</scope>
    <source>
        <strain evidence="20">Ec32 / CCAP1310/4</strain>
    </source>
</reference>
<keyword evidence="4" id="KW-0004">4Fe-4S</keyword>
<feature type="domain" description="Helicase ATP-binding" evidence="18">
    <location>
        <begin position="12"/>
        <end position="444"/>
    </location>
</feature>
<evidence type="ECO:0000256" key="4">
    <source>
        <dbReference type="ARBA" id="ARBA00022485"/>
    </source>
</evidence>
<dbReference type="PANTHER" id="PTHR11472">
    <property type="entry name" value="DNA REPAIR DEAD HELICASE RAD3/XP-D SUBFAMILY MEMBER"/>
    <property type="match status" value="1"/>
</dbReference>
<feature type="region of interest" description="Disordered" evidence="17">
    <location>
        <begin position="970"/>
        <end position="989"/>
    </location>
</feature>
<dbReference type="GO" id="GO:0016818">
    <property type="term" value="F:hydrolase activity, acting on acid anhydrides, in phosphorus-containing anhydrides"/>
    <property type="evidence" value="ECO:0007669"/>
    <property type="project" value="InterPro"/>
</dbReference>
<feature type="region of interest" description="Disordered" evidence="17">
    <location>
        <begin position="73"/>
        <end position="93"/>
    </location>
</feature>
<keyword evidence="15" id="KW-0539">Nucleus</keyword>
<dbReference type="GO" id="GO:0005524">
    <property type="term" value="F:ATP binding"/>
    <property type="evidence" value="ECO:0007669"/>
    <property type="project" value="UniProtKB-KW"/>
</dbReference>
<comment type="subcellular location">
    <subcellularLocation>
        <location evidence="2">Nucleus</location>
    </subcellularLocation>
</comment>
<keyword evidence="9" id="KW-0347">Helicase</keyword>
<dbReference type="CDD" id="cd18788">
    <property type="entry name" value="SF2_C_XPD"/>
    <property type="match status" value="1"/>
</dbReference>
<evidence type="ECO:0000256" key="16">
    <source>
        <dbReference type="ARBA" id="ARBA00082714"/>
    </source>
</evidence>
<dbReference type="InterPro" id="IPR045028">
    <property type="entry name" value="DinG/Rad3-like"/>
</dbReference>
<feature type="compositionally biased region" description="Basic and acidic residues" evidence="17">
    <location>
        <begin position="174"/>
        <end position="184"/>
    </location>
</feature>
<feature type="compositionally biased region" description="Acidic residues" evidence="17">
    <location>
        <begin position="78"/>
        <end position="87"/>
    </location>
</feature>
<dbReference type="eggNOG" id="KOG1132">
    <property type="taxonomic scope" value="Eukaryota"/>
</dbReference>
<dbReference type="Gene3D" id="3.40.50.300">
    <property type="entry name" value="P-loop containing nucleotide triphosphate hydrolases"/>
    <property type="match status" value="3"/>
</dbReference>
<dbReference type="PROSITE" id="PS00690">
    <property type="entry name" value="DEAH_ATP_HELICASE"/>
    <property type="match status" value="1"/>
</dbReference>
<dbReference type="SMART" id="SM00488">
    <property type="entry name" value="DEXDc2"/>
    <property type="match status" value="1"/>
</dbReference>
<dbReference type="InterPro" id="IPR006554">
    <property type="entry name" value="Helicase-like_DEXD_c2"/>
</dbReference>
<keyword evidence="5" id="KW-0479">Metal-binding</keyword>
<feature type="region of interest" description="Disordered" evidence="17">
    <location>
        <begin position="119"/>
        <end position="222"/>
    </location>
</feature>
<dbReference type="Proteomes" id="UP000002630">
    <property type="component" value="Unassembled WGS sequence"/>
</dbReference>
<dbReference type="FunCoup" id="D7FLD2">
    <property type="interactions" value="301"/>
</dbReference>
<dbReference type="GO" id="GO:0006289">
    <property type="term" value="P:nucleotide-excision repair"/>
    <property type="evidence" value="ECO:0007669"/>
    <property type="project" value="TreeGrafter"/>
</dbReference>
<dbReference type="InterPro" id="IPR006555">
    <property type="entry name" value="ATP-dep_Helicase_C"/>
</dbReference>
<proteinExistence type="inferred from homology"/>
<evidence type="ECO:0000256" key="10">
    <source>
        <dbReference type="ARBA" id="ARBA00022840"/>
    </source>
</evidence>
<dbReference type="InterPro" id="IPR010614">
    <property type="entry name" value="RAD3-like_helicase_DEAD"/>
</dbReference>
<keyword evidence="7" id="KW-0227">DNA damage</keyword>
<keyword evidence="6" id="KW-0547">Nucleotide-binding</keyword>
<dbReference type="GO" id="GO:0003678">
    <property type="term" value="F:DNA helicase activity"/>
    <property type="evidence" value="ECO:0007669"/>
    <property type="project" value="InterPro"/>
</dbReference>
<comment type="similarity">
    <text evidence="3">Belongs to the DEAD box helicase family. DEAH subfamily.</text>
</comment>
<evidence type="ECO:0000256" key="9">
    <source>
        <dbReference type="ARBA" id="ARBA00022806"/>
    </source>
</evidence>
<evidence type="ECO:0000256" key="15">
    <source>
        <dbReference type="ARBA" id="ARBA00023242"/>
    </source>
</evidence>
<dbReference type="GO" id="GO:0046872">
    <property type="term" value="F:metal ion binding"/>
    <property type="evidence" value="ECO:0007669"/>
    <property type="project" value="UniProtKB-KW"/>
</dbReference>
<dbReference type="SUPFAM" id="SSF52540">
    <property type="entry name" value="P-loop containing nucleoside triphosphate hydrolases"/>
    <property type="match status" value="2"/>
</dbReference>
<evidence type="ECO:0000256" key="7">
    <source>
        <dbReference type="ARBA" id="ARBA00022763"/>
    </source>
</evidence>
<dbReference type="InterPro" id="IPR002464">
    <property type="entry name" value="DNA/RNA_helicase_DEAH_CS"/>
</dbReference>
<dbReference type="OrthoDB" id="267079at2759"/>
<evidence type="ECO:0000256" key="11">
    <source>
        <dbReference type="ARBA" id="ARBA00023004"/>
    </source>
</evidence>
<sequence length="1061" mass="116026">MEEENIIMIRGFPVSFPKGRKPFAPQLALMSKLLVGVQKGENCLLESPTGTGKTLALLCAALAWQRQQREQGVAAETSDCESEEEPMIDLGPHEPLRSFNDFRYVEPKVQQQAPIELAYEDAVEPGKQEEPAGDRTSFYDDYDDDDDDVFESPKKKRQKNKDVEEEIDSPENSDAPHRDSHQDSPDSPVPDEPNLGKPPSEAVTPDDVKPKKRGKAVKQEARRKRAPRVYFCSRTHSQLNQVVAELRTCRTAFQDTSAVGIGDDGKPFSMALLASRKSTCINREACSDPKGIDDACKRLLKEKACTYYRRAKWAQTKLPPVWDVEEAVRMGQENQACPYYTARASLVNADLVLCPYNYLVDPGVREIMGINLKNAVVIFDEAHNLEDSAREAASAKLSLRALANAAGEMHRLGAKSLSLSPSYDLLRGVIIGVQAFLEEEDSRLTIGSYEKAHKVYKGAEALGLMQSRAGVTSESLVYLKEALKMVINEDGNADPYARDQADGASFDHRLGGDEVLSSGSVHVTASLVKVLGFLLTEGMENVDHYKMVVLRERGPWEPVSSRGRRGRNRPGSGSITAMETYLCFWCQSASTCFSEIDKQVHSVVLTSGTLSPMNSFAGELGIEFPHRLEANHVINVKKQCLVTSVGYFGKVSLDARYTNQHDLKYQDALGNALLQHARVVPGGILVFFPSYGLMDKMHDRWEVTGLLQALQEIKGVYLEPRGQGKIDGVLAEYYEDIAAARENQSSKENQYHSSTRTGAMMLAVARGKVSEGIDFSDDAARMCVIVGIPYPSSKDLQVMLKKEYQDQRRTRDPRLVGGRAWYSLQAFRAVNQAVGRCIRHRSDFGAIVLCDPRYASSTETTASLSKWVRSSVRQCRSVEVSLPLVEAFFRQHQPQKDQHHAVQPEASACAGSSSVGGDGDAGCCAGGNNGTGDCGESRGGLEHKPEGAAEGSLDPGLVQQSLSQMFRQGCAASNPTDDPANGGAASLTQGTDGRTALQLLSQGTTTNVPRVNPTITAHEKPHADPEPRRPEGSLWCRKGGALISGAPPAGAARTACLTRPR</sequence>
<keyword evidence="10" id="KW-0067">ATP-binding</keyword>
<feature type="compositionally biased region" description="Basic and acidic residues" evidence="17">
    <location>
        <begin position="1017"/>
        <end position="1031"/>
    </location>
</feature>
<dbReference type="SMART" id="SM00487">
    <property type="entry name" value="DEXDc"/>
    <property type="match status" value="1"/>
</dbReference>
<dbReference type="STRING" id="2880.D7FLD2"/>
<feature type="compositionally biased region" description="Acidic residues" evidence="17">
    <location>
        <begin position="140"/>
        <end position="150"/>
    </location>
</feature>
<evidence type="ECO:0000256" key="17">
    <source>
        <dbReference type="SAM" id="MobiDB-lite"/>
    </source>
</evidence>
<comment type="cofactor">
    <cofactor evidence="1">
        <name>[4Fe-4S] cluster</name>
        <dbReference type="ChEBI" id="CHEBI:49883"/>
    </cofactor>
</comment>
<evidence type="ECO:0000256" key="6">
    <source>
        <dbReference type="ARBA" id="ARBA00022741"/>
    </source>
</evidence>
<keyword evidence="8" id="KW-0378">Hydrolase</keyword>
<evidence type="ECO:0000256" key="3">
    <source>
        <dbReference type="ARBA" id="ARBA00008792"/>
    </source>
</evidence>
<keyword evidence="20" id="KW-1185">Reference proteome</keyword>
<evidence type="ECO:0000256" key="12">
    <source>
        <dbReference type="ARBA" id="ARBA00023014"/>
    </source>
</evidence>
<dbReference type="SMART" id="SM00491">
    <property type="entry name" value="HELICc2"/>
    <property type="match status" value="1"/>
</dbReference>
<organism evidence="19 20">
    <name type="scientific">Ectocarpus siliculosus</name>
    <name type="common">Brown alga</name>
    <name type="synonym">Conferva siliculosa</name>
    <dbReference type="NCBI Taxonomy" id="2880"/>
    <lineage>
        <taxon>Eukaryota</taxon>
        <taxon>Sar</taxon>
        <taxon>Stramenopiles</taxon>
        <taxon>Ochrophyta</taxon>
        <taxon>PX clade</taxon>
        <taxon>Phaeophyceae</taxon>
        <taxon>Ectocarpales</taxon>
        <taxon>Ectocarpaceae</taxon>
        <taxon>Ectocarpus</taxon>
    </lineage>
</organism>
<feature type="compositionally biased region" description="Basic and acidic residues" evidence="17">
    <location>
        <begin position="935"/>
        <end position="947"/>
    </location>
</feature>
<dbReference type="InterPro" id="IPR014013">
    <property type="entry name" value="Helic_SF1/SF2_ATP-bd_DinG/Rad3"/>
</dbReference>
<dbReference type="GO" id="GO:0051539">
    <property type="term" value="F:4 iron, 4 sulfur cluster binding"/>
    <property type="evidence" value="ECO:0007669"/>
    <property type="project" value="UniProtKB-KW"/>
</dbReference>
<evidence type="ECO:0000256" key="13">
    <source>
        <dbReference type="ARBA" id="ARBA00023204"/>
    </source>
</evidence>
<keyword evidence="13" id="KW-0234">DNA repair</keyword>
<evidence type="ECO:0000259" key="18">
    <source>
        <dbReference type="PROSITE" id="PS51193"/>
    </source>
</evidence>
<keyword evidence="14" id="KW-0413">Isomerase</keyword>
<dbReference type="InParanoid" id="D7FLD2"/>
<feature type="compositionally biased region" description="Basic residues" evidence="17">
    <location>
        <begin position="210"/>
        <end position="222"/>
    </location>
</feature>
<evidence type="ECO:0000313" key="20">
    <source>
        <dbReference type="Proteomes" id="UP000002630"/>
    </source>
</evidence>
<dbReference type="AlphaFoldDB" id="D7FLD2"/>
<evidence type="ECO:0000256" key="2">
    <source>
        <dbReference type="ARBA" id="ARBA00004123"/>
    </source>
</evidence>
<evidence type="ECO:0000256" key="5">
    <source>
        <dbReference type="ARBA" id="ARBA00022723"/>
    </source>
</evidence>
<dbReference type="GO" id="GO:0005634">
    <property type="term" value="C:nucleus"/>
    <property type="evidence" value="ECO:0007669"/>
    <property type="project" value="UniProtKB-SubCell"/>
</dbReference>
<name>D7FLD2_ECTSI</name>
<dbReference type="InterPro" id="IPR027417">
    <property type="entry name" value="P-loop_NTPase"/>
</dbReference>
<feature type="region of interest" description="Disordered" evidence="17">
    <location>
        <begin position="934"/>
        <end position="954"/>
    </location>
</feature>
<protein>
    <recommendedName>
        <fullName evidence="16">DNA 5'-3' helicase FANCJ</fullName>
    </recommendedName>
</protein>
<evidence type="ECO:0000256" key="14">
    <source>
        <dbReference type="ARBA" id="ARBA00023235"/>
    </source>
</evidence>
<dbReference type="Pfam" id="PF13307">
    <property type="entry name" value="Helicase_C_2"/>
    <property type="match status" value="1"/>
</dbReference>
<gene>
    <name evidence="19" type="ORF">Esi_0159_0024</name>
</gene>
<keyword evidence="11" id="KW-0408">Iron</keyword>
<feature type="compositionally biased region" description="Basic and acidic residues" evidence="17">
    <location>
        <begin position="124"/>
        <end position="133"/>
    </location>
</feature>
<keyword evidence="12" id="KW-0411">Iron-sulfur</keyword>
<evidence type="ECO:0000256" key="8">
    <source>
        <dbReference type="ARBA" id="ARBA00022801"/>
    </source>
</evidence>
<dbReference type="InterPro" id="IPR014001">
    <property type="entry name" value="Helicase_ATP-bd"/>
</dbReference>
<feature type="compositionally biased region" description="Polar residues" evidence="17">
    <location>
        <begin position="1000"/>
        <end position="1015"/>
    </location>
</feature>
<dbReference type="GO" id="GO:1990918">
    <property type="term" value="P:double-strand break repair involved in meiotic recombination"/>
    <property type="evidence" value="ECO:0007669"/>
    <property type="project" value="TreeGrafter"/>
</dbReference>
<evidence type="ECO:0000313" key="19">
    <source>
        <dbReference type="EMBL" id="CBJ29700.1"/>
    </source>
</evidence>